<dbReference type="AlphaFoldDB" id="A0A4U3AM79"/>
<accession>A0A4U3AM79</accession>
<evidence type="ECO:0000256" key="1">
    <source>
        <dbReference type="ARBA" id="ARBA00022741"/>
    </source>
</evidence>
<dbReference type="GO" id="GO:0003924">
    <property type="term" value="F:GTPase activity"/>
    <property type="evidence" value="ECO:0007669"/>
    <property type="project" value="InterPro"/>
</dbReference>
<dbReference type="PANTHER" id="PTHR43636">
    <property type="entry name" value="ELONGATION FACTOR G, MITOCHONDRIAL"/>
    <property type="match status" value="1"/>
</dbReference>
<keyword evidence="1" id="KW-0547">Nucleotide-binding</keyword>
<dbReference type="GO" id="GO:0003746">
    <property type="term" value="F:translation elongation factor activity"/>
    <property type="evidence" value="ECO:0007669"/>
    <property type="project" value="TreeGrafter"/>
</dbReference>
<dbReference type="PROSITE" id="PS51722">
    <property type="entry name" value="G_TR_2"/>
    <property type="match status" value="1"/>
</dbReference>
<dbReference type="InterPro" id="IPR000795">
    <property type="entry name" value="T_Tr_GTP-bd_dom"/>
</dbReference>
<feature type="domain" description="Tr-type G" evidence="4">
    <location>
        <begin position="1"/>
        <end position="199"/>
    </location>
</feature>
<dbReference type="Proteomes" id="UP000305222">
    <property type="component" value="Unassembled WGS sequence"/>
</dbReference>
<keyword evidence="2" id="KW-0648">Protein biosynthesis</keyword>
<dbReference type="InterPro" id="IPR027417">
    <property type="entry name" value="P-loop_NTPase"/>
</dbReference>
<dbReference type="NCBIfam" id="TIGR00231">
    <property type="entry name" value="small_GTP"/>
    <property type="match status" value="1"/>
</dbReference>
<dbReference type="Gene3D" id="3.40.50.300">
    <property type="entry name" value="P-loop containing nucleotide triphosphate hydrolases"/>
    <property type="match status" value="1"/>
</dbReference>
<keyword evidence="3" id="KW-0342">GTP-binding</keyword>
<name>A0A4U3AM79_9BACI</name>
<sequence>ELERQRGITIKASVVSFFIDDVKVNVIDTPGHADFIAEVERSFRVLDGAILVISAVEGVQAQTKILMRTLQKLNIPTILFVNKIDRNGANTEKVMKQIKEILSNEAFPFYSAQNEGTKEARIIAYKSYDDCMELLAPYNESLLASYVNDEIVPGVLLREELEKQIQQASVYPIFFGSAMTGIGVTELLENISTLFPANKSAENETLSGVVFK</sequence>
<feature type="non-terminal residue" evidence="5">
    <location>
        <position position="212"/>
    </location>
</feature>
<reference evidence="5 6" key="1">
    <citation type="journal article" date="2019" name="Environ. Microbiol.">
        <title>An active ?-lactamase is a part of an orchestrated cell wall stress resistance network of Bacillus subtilis and related rhizosphere species.</title>
        <authorList>
            <person name="Bucher T."/>
            <person name="Keren-Paz A."/>
            <person name="Hausser J."/>
            <person name="Olender T."/>
            <person name="Cytryn E."/>
            <person name="Kolodkin-Gal I."/>
        </authorList>
    </citation>
    <scope>NUCLEOTIDE SEQUENCE [LARGE SCALE GENOMIC DNA]</scope>
    <source>
        <strain evidence="5 6">I5</strain>
    </source>
</reference>
<evidence type="ECO:0000313" key="5">
    <source>
        <dbReference type="EMBL" id="TKI89926.1"/>
    </source>
</evidence>
<feature type="non-terminal residue" evidence="5">
    <location>
        <position position="1"/>
    </location>
</feature>
<dbReference type="PRINTS" id="PR01037">
    <property type="entry name" value="TCRTETOQM"/>
</dbReference>
<evidence type="ECO:0000259" key="4">
    <source>
        <dbReference type="PROSITE" id="PS51722"/>
    </source>
</evidence>
<dbReference type="FunFam" id="3.40.50.300:FF:002549">
    <property type="entry name" value="Tetracycline resistance protein, GTP-binding elongation family"/>
    <property type="match status" value="1"/>
</dbReference>
<proteinExistence type="predicted"/>
<dbReference type="Pfam" id="PF00009">
    <property type="entry name" value="GTP_EFTU"/>
    <property type="match status" value="1"/>
</dbReference>
<dbReference type="EMBL" id="SZON01001743">
    <property type="protein sequence ID" value="TKI89926.1"/>
    <property type="molecule type" value="Genomic_DNA"/>
</dbReference>
<evidence type="ECO:0000313" key="6">
    <source>
        <dbReference type="Proteomes" id="UP000305222"/>
    </source>
</evidence>
<evidence type="ECO:0000256" key="3">
    <source>
        <dbReference type="ARBA" id="ARBA00023134"/>
    </source>
</evidence>
<evidence type="ECO:0000256" key="2">
    <source>
        <dbReference type="ARBA" id="ARBA00022917"/>
    </source>
</evidence>
<organism evidence="5 6">
    <name type="scientific">Bacillus wiedmannii</name>
    <dbReference type="NCBI Taxonomy" id="1890302"/>
    <lineage>
        <taxon>Bacteria</taxon>
        <taxon>Bacillati</taxon>
        <taxon>Bacillota</taxon>
        <taxon>Bacilli</taxon>
        <taxon>Bacillales</taxon>
        <taxon>Bacillaceae</taxon>
        <taxon>Bacillus</taxon>
        <taxon>Bacillus cereus group</taxon>
    </lineage>
</organism>
<protein>
    <submittedName>
        <fullName evidence="5">GTP-binding protein</fullName>
    </submittedName>
</protein>
<dbReference type="SUPFAM" id="SSF52540">
    <property type="entry name" value="P-loop containing nucleoside triphosphate hydrolases"/>
    <property type="match status" value="1"/>
</dbReference>
<dbReference type="PRINTS" id="PR00315">
    <property type="entry name" value="ELONGATNFCT"/>
</dbReference>
<gene>
    <name evidence="5" type="ORF">FC699_25070</name>
</gene>
<dbReference type="PANTHER" id="PTHR43636:SF2">
    <property type="entry name" value="ELONGATION FACTOR G, MITOCHONDRIAL"/>
    <property type="match status" value="1"/>
</dbReference>
<dbReference type="GO" id="GO:0005525">
    <property type="term" value="F:GTP binding"/>
    <property type="evidence" value="ECO:0007669"/>
    <property type="project" value="UniProtKB-KW"/>
</dbReference>
<comment type="caution">
    <text evidence="5">The sequence shown here is derived from an EMBL/GenBank/DDBJ whole genome shotgun (WGS) entry which is preliminary data.</text>
</comment>
<dbReference type="InterPro" id="IPR005225">
    <property type="entry name" value="Small_GTP-bd"/>
</dbReference>